<organism evidence="2 3">
    <name type="scientific">Flaviflagellibacter deserti</name>
    <dbReference type="NCBI Taxonomy" id="2267266"/>
    <lineage>
        <taxon>Bacteria</taxon>
        <taxon>Pseudomonadati</taxon>
        <taxon>Pseudomonadota</taxon>
        <taxon>Alphaproteobacteria</taxon>
        <taxon>Hyphomicrobiales</taxon>
        <taxon>Flaviflagellibacter</taxon>
    </lineage>
</organism>
<keyword evidence="3" id="KW-1185">Reference proteome</keyword>
<dbReference type="EMBL" id="JBHSJF010000001">
    <property type="protein sequence ID" value="MFC5066795.1"/>
    <property type="molecule type" value="Genomic_DNA"/>
</dbReference>
<feature type="region of interest" description="Disordered" evidence="1">
    <location>
        <begin position="1"/>
        <end position="61"/>
    </location>
</feature>
<accession>A0ABV9YVA4</accession>
<feature type="compositionally biased region" description="Basic and acidic residues" evidence="1">
    <location>
        <begin position="21"/>
        <end position="44"/>
    </location>
</feature>
<evidence type="ECO:0000313" key="3">
    <source>
        <dbReference type="Proteomes" id="UP001595796"/>
    </source>
</evidence>
<dbReference type="RefSeq" id="WP_114955552.1">
    <property type="nucleotide sequence ID" value="NZ_JBHSJF010000001.1"/>
</dbReference>
<name>A0ABV9YVA4_9HYPH</name>
<proteinExistence type="predicted"/>
<gene>
    <name evidence="2" type="ORF">ACFPFW_02040</name>
</gene>
<feature type="compositionally biased region" description="Polar residues" evidence="1">
    <location>
        <begin position="45"/>
        <end position="61"/>
    </location>
</feature>
<evidence type="ECO:0000256" key="1">
    <source>
        <dbReference type="SAM" id="MobiDB-lite"/>
    </source>
</evidence>
<evidence type="ECO:0000313" key="2">
    <source>
        <dbReference type="EMBL" id="MFC5066795.1"/>
    </source>
</evidence>
<dbReference type="Proteomes" id="UP001595796">
    <property type="component" value="Unassembled WGS sequence"/>
</dbReference>
<comment type="caution">
    <text evidence="2">The sequence shown here is derived from an EMBL/GenBank/DDBJ whole genome shotgun (WGS) entry which is preliminary data.</text>
</comment>
<reference evidence="3" key="1">
    <citation type="journal article" date="2019" name="Int. J. Syst. Evol. Microbiol.">
        <title>The Global Catalogue of Microorganisms (GCM) 10K type strain sequencing project: providing services to taxonomists for standard genome sequencing and annotation.</title>
        <authorList>
            <consortium name="The Broad Institute Genomics Platform"/>
            <consortium name="The Broad Institute Genome Sequencing Center for Infectious Disease"/>
            <person name="Wu L."/>
            <person name="Ma J."/>
        </authorList>
    </citation>
    <scope>NUCLEOTIDE SEQUENCE [LARGE SCALE GENOMIC DNA]</scope>
    <source>
        <strain evidence="3">CGMCC 1.16444</strain>
    </source>
</reference>
<sequence length="61" mass="6951">MTNKPPPIPAEQRGKGPARPKTAEDPKTRQMRQMDKESPEDRGQAENTRINTTHQGLQQDR</sequence>
<protein>
    <submittedName>
        <fullName evidence="2">Uncharacterized protein</fullName>
    </submittedName>
</protein>